<protein>
    <submittedName>
        <fullName evidence="1">Uncharacterized protein</fullName>
    </submittedName>
</protein>
<accession>A0A165H155</accession>
<dbReference type="EMBL" id="KV423947">
    <property type="protein sequence ID" value="KZT58741.1"/>
    <property type="molecule type" value="Genomic_DNA"/>
</dbReference>
<dbReference type="InParanoid" id="A0A165H155"/>
<name>A0A165H155_9BASI</name>
<proteinExistence type="predicted"/>
<evidence type="ECO:0000313" key="2">
    <source>
        <dbReference type="Proteomes" id="UP000076842"/>
    </source>
</evidence>
<organism evidence="1 2">
    <name type="scientific">Calocera cornea HHB12733</name>
    <dbReference type="NCBI Taxonomy" id="1353952"/>
    <lineage>
        <taxon>Eukaryota</taxon>
        <taxon>Fungi</taxon>
        <taxon>Dikarya</taxon>
        <taxon>Basidiomycota</taxon>
        <taxon>Agaricomycotina</taxon>
        <taxon>Dacrymycetes</taxon>
        <taxon>Dacrymycetales</taxon>
        <taxon>Dacrymycetaceae</taxon>
        <taxon>Calocera</taxon>
    </lineage>
</organism>
<keyword evidence="2" id="KW-1185">Reference proteome</keyword>
<evidence type="ECO:0000313" key="1">
    <source>
        <dbReference type="EMBL" id="KZT58741.1"/>
    </source>
</evidence>
<dbReference type="Proteomes" id="UP000076842">
    <property type="component" value="Unassembled WGS sequence"/>
</dbReference>
<reference evidence="1 2" key="1">
    <citation type="journal article" date="2016" name="Mol. Biol. Evol.">
        <title>Comparative Genomics of Early-Diverging Mushroom-Forming Fungi Provides Insights into the Origins of Lignocellulose Decay Capabilities.</title>
        <authorList>
            <person name="Nagy L.G."/>
            <person name="Riley R."/>
            <person name="Tritt A."/>
            <person name="Adam C."/>
            <person name="Daum C."/>
            <person name="Floudas D."/>
            <person name="Sun H."/>
            <person name="Yadav J.S."/>
            <person name="Pangilinan J."/>
            <person name="Larsson K.H."/>
            <person name="Matsuura K."/>
            <person name="Barry K."/>
            <person name="Labutti K."/>
            <person name="Kuo R."/>
            <person name="Ohm R.A."/>
            <person name="Bhattacharya S.S."/>
            <person name="Shirouzu T."/>
            <person name="Yoshinaga Y."/>
            <person name="Martin F.M."/>
            <person name="Grigoriev I.V."/>
            <person name="Hibbett D.S."/>
        </authorList>
    </citation>
    <scope>NUCLEOTIDE SEQUENCE [LARGE SCALE GENOMIC DNA]</scope>
    <source>
        <strain evidence="1 2">HHB12733</strain>
    </source>
</reference>
<dbReference type="AlphaFoldDB" id="A0A165H155"/>
<dbReference type="OrthoDB" id="3346965at2759"/>
<sequence>MTAVPTEIAHLPFIPNTLYIAIYNRTVDNIPYTNLGMVFCAVTHSAGTYFIAQQRPGDGKWILNMTSTYPPDMSITAWHAISTRSVEYWETTTANGKVNGVRRDITTEESWLWTARLLKEFDEKKCINWNAVVPIIAPRLGVMTTECREQMLACVPGLVKAAARYSS</sequence>
<gene>
    <name evidence="1" type="ORF">CALCODRAFT_494429</name>
</gene>